<organism evidence="2">
    <name type="scientific">marine sediment metagenome</name>
    <dbReference type="NCBI Taxonomy" id="412755"/>
    <lineage>
        <taxon>unclassified sequences</taxon>
        <taxon>metagenomes</taxon>
        <taxon>ecological metagenomes</taxon>
    </lineage>
</organism>
<evidence type="ECO:0000256" key="1">
    <source>
        <dbReference type="SAM" id="MobiDB-lite"/>
    </source>
</evidence>
<name>X0ZHY3_9ZZZZ</name>
<comment type="caution">
    <text evidence="2">The sequence shown here is derived from an EMBL/GenBank/DDBJ whole genome shotgun (WGS) entry which is preliminary data.</text>
</comment>
<evidence type="ECO:0000313" key="2">
    <source>
        <dbReference type="EMBL" id="GAG59948.1"/>
    </source>
</evidence>
<reference evidence="2" key="1">
    <citation type="journal article" date="2014" name="Front. Microbiol.">
        <title>High frequency of phylogenetically diverse reductive dehalogenase-homologous genes in deep subseafloor sedimentary metagenomes.</title>
        <authorList>
            <person name="Kawai M."/>
            <person name="Futagami T."/>
            <person name="Toyoda A."/>
            <person name="Takaki Y."/>
            <person name="Nishi S."/>
            <person name="Hori S."/>
            <person name="Arai W."/>
            <person name="Tsubouchi T."/>
            <person name="Morono Y."/>
            <person name="Uchiyama I."/>
            <person name="Ito T."/>
            <person name="Fujiyama A."/>
            <person name="Inagaki F."/>
            <person name="Takami H."/>
        </authorList>
    </citation>
    <scope>NUCLEOTIDE SEQUENCE</scope>
    <source>
        <strain evidence="2">Expedition CK06-06</strain>
    </source>
</reference>
<protein>
    <submittedName>
        <fullName evidence="2">Uncharacterized protein</fullName>
    </submittedName>
</protein>
<gene>
    <name evidence="2" type="ORF">S01H4_14216</name>
</gene>
<dbReference type="AlphaFoldDB" id="X0ZHY3"/>
<sequence length="85" mass="9554">MAKQKDYLCRFETRMGETEMDFFMIDQGSSVEEVGERNEVPHGEDGLDTDESPIGGADGQYYTNLCSVIDITPTQKLFLNKCGIH</sequence>
<dbReference type="EMBL" id="BART01006238">
    <property type="protein sequence ID" value="GAG59948.1"/>
    <property type="molecule type" value="Genomic_DNA"/>
</dbReference>
<proteinExistence type="predicted"/>
<feature type="compositionally biased region" description="Basic and acidic residues" evidence="1">
    <location>
        <begin position="34"/>
        <end position="45"/>
    </location>
</feature>
<feature type="region of interest" description="Disordered" evidence="1">
    <location>
        <begin position="33"/>
        <end position="55"/>
    </location>
</feature>
<accession>X0ZHY3</accession>